<dbReference type="InterPro" id="IPR027396">
    <property type="entry name" value="DsrEFH-like"/>
</dbReference>
<dbReference type="STRING" id="1817758.A2150_04380"/>
<dbReference type="InterPro" id="IPR003787">
    <property type="entry name" value="Sulphur_relay_DsrE/F-like"/>
</dbReference>
<protein>
    <submittedName>
        <fullName evidence="2">Uncharacterized protein</fullName>
    </submittedName>
</protein>
<evidence type="ECO:0000313" key="2">
    <source>
        <dbReference type="EMBL" id="OGI43397.1"/>
    </source>
</evidence>
<name>A0A1F6TE22_9PROT</name>
<dbReference type="AlphaFoldDB" id="A0A1F6TE22"/>
<dbReference type="PANTHER" id="PTHR37691:SF1">
    <property type="entry name" value="BLR3518 PROTEIN"/>
    <property type="match status" value="1"/>
</dbReference>
<keyword evidence="1" id="KW-0732">Signal</keyword>
<dbReference type="Gene3D" id="3.40.1260.10">
    <property type="entry name" value="DsrEFH-like"/>
    <property type="match status" value="1"/>
</dbReference>
<gene>
    <name evidence="2" type="ORF">A2150_04380</name>
</gene>
<proteinExistence type="predicted"/>
<organism evidence="2 3">
    <name type="scientific">Candidatus Muproteobacteria bacterium RBG_16_64_11</name>
    <dbReference type="NCBI Taxonomy" id="1817758"/>
    <lineage>
        <taxon>Bacteria</taxon>
        <taxon>Pseudomonadati</taxon>
        <taxon>Pseudomonadota</taxon>
        <taxon>Candidatus Muproteobacteria</taxon>
    </lineage>
</organism>
<feature type="signal peptide" evidence="1">
    <location>
        <begin position="1"/>
        <end position="22"/>
    </location>
</feature>
<feature type="chain" id="PRO_5009526671" evidence="1">
    <location>
        <begin position="23"/>
        <end position="145"/>
    </location>
</feature>
<reference evidence="2 3" key="1">
    <citation type="journal article" date="2016" name="Nat. Commun.">
        <title>Thousands of microbial genomes shed light on interconnected biogeochemical processes in an aquifer system.</title>
        <authorList>
            <person name="Anantharaman K."/>
            <person name="Brown C.T."/>
            <person name="Hug L.A."/>
            <person name="Sharon I."/>
            <person name="Castelle C.J."/>
            <person name="Probst A.J."/>
            <person name="Thomas B.C."/>
            <person name="Singh A."/>
            <person name="Wilkins M.J."/>
            <person name="Karaoz U."/>
            <person name="Brodie E.L."/>
            <person name="Williams K.H."/>
            <person name="Hubbard S.S."/>
            <person name="Banfield J.F."/>
        </authorList>
    </citation>
    <scope>NUCLEOTIDE SEQUENCE [LARGE SCALE GENOMIC DNA]</scope>
</reference>
<evidence type="ECO:0000256" key="1">
    <source>
        <dbReference type="SAM" id="SignalP"/>
    </source>
</evidence>
<dbReference type="Proteomes" id="UP000177925">
    <property type="component" value="Unassembled WGS sequence"/>
</dbReference>
<accession>A0A1F6TE22</accession>
<dbReference type="EMBL" id="MFSS01000058">
    <property type="protein sequence ID" value="OGI43397.1"/>
    <property type="molecule type" value="Genomic_DNA"/>
</dbReference>
<dbReference type="PANTHER" id="PTHR37691">
    <property type="entry name" value="BLR3518 PROTEIN"/>
    <property type="match status" value="1"/>
</dbReference>
<sequence>MKKLLSFIAVAVLVLGANLALAADYAKQKVVYHVNDNNEKLLAAVLKNIQNHIKAVGKDNIDIKVVMHGNGLDLLKVANTNPDMQSKVANLKSQHVGFQVCANTLKGKKINYKNDLFDVSEKDIVPSGVAEIAKLQQQGYVYIKP</sequence>
<evidence type="ECO:0000313" key="3">
    <source>
        <dbReference type="Proteomes" id="UP000177925"/>
    </source>
</evidence>
<dbReference type="Pfam" id="PF02635">
    <property type="entry name" value="DsrE"/>
    <property type="match status" value="1"/>
</dbReference>
<comment type="caution">
    <text evidence="2">The sequence shown here is derived from an EMBL/GenBank/DDBJ whole genome shotgun (WGS) entry which is preliminary data.</text>
</comment>
<dbReference type="SUPFAM" id="SSF75169">
    <property type="entry name" value="DsrEFH-like"/>
    <property type="match status" value="1"/>
</dbReference>